<accession>A0AAD9RQJ5</accession>
<evidence type="ECO:0000256" key="1">
    <source>
        <dbReference type="SAM" id="MobiDB-lite"/>
    </source>
</evidence>
<sequence>MSALFHVVLAFHACLFVDTVFCAPATYDQRQTGDHNVRIDLKDFKILAFVDSKIVEDYMDYDYFYDFADFTIKPTTSKSTTSSSVEPWHTWPTNPPSSSTTSKIDSEESTSPSNDSTTTSSLSSVQDTTTARIEISTESSQKSTTEDQTNSSSNEEDILEAPKSPSIRGTTKWQSNNRSKSESVFG</sequence>
<dbReference type="AlphaFoldDB" id="A0AAD9RQJ5"/>
<feature type="signal peptide" evidence="2">
    <location>
        <begin position="1"/>
        <end position="22"/>
    </location>
</feature>
<organism evidence="3 4">
    <name type="scientific">Odynerus spinipes</name>
    <dbReference type="NCBI Taxonomy" id="1348599"/>
    <lineage>
        <taxon>Eukaryota</taxon>
        <taxon>Metazoa</taxon>
        <taxon>Ecdysozoa</taxon>
        <taxon>Arthropoda</taxon>
        <taxon>Hexapoda</taxon>
        <taxon>Insecta</taxon>
        <taxon>Pterygota</taxon>
        <taxon>Neoptera</taxon>
        <taxon>Endopterygota</taxon>
        <taxon>Hymenoptera</taxon>
        <taxon>Apocrita</taxon>
        <taxon>Aculeata</taxon>
        <taxon>Vespoidea</taxon>
        <taxon>Vespidae</taxon>
        <taxon>Eumeninae</taxon>
        <taxon>Odynerus</taxon>
    </lineage>
</organism>
<feature type="compositionally biased region" description="Low complexity" evidence="1">
    <location>
        <begin position="109"/>
        <end position="130"/>
    </location>
</feature>
<evidence type="ECO:0000313" key="4">
    <source>
        <dbReference type="Proteomes" id="UP001258017"/>
    </source>
</evidence>
<protein>
    <submittedName>
        <fullName evidence="3">Uncharacterized protein</fullName>
    </submittedName>
</protein>
<name>A0AAD9RQJ5_9HYME</name>
<reference evidence="3" key="1">
    <citation type="submission" date="2021-08" db="EMBL/GenBank/DDBJ databases">
        <authorList>
            <person name="Misof B."/>
            <person name="Oliver O."/>
            <person name="Podsiadlowski L."/>
            <person name="Donath A."/>
            <person name="Peters R."/>
            <person name="Mayer C."/>
            <person name="Rust J."/>
            <person name="Gunkel S."/>
            <person name="Lesny P."/>
            <person name="Martin S."/>
            <person name="Oeyen J.P."/>
            <person name="Petersen M."/>
            <person name="Panagiotis P."/>
            <person name="Wilbrandt J."/>
            <person name="Tanja T."/>
        </authorList>
    </citation>
    <scope>NUCLEOTIDE SEQUENCE</scope>
    <source>
        <strain evidence="3">GBR_01_08_01A</strain>
        <tissue evidence="3">Thorax + abdomen</tissue>
    </source>
</reference>
<dbReference type="EMBL" id="JAIFRP010000030">
    <property type="protein sequence ID" value="KAK2583523.1"/>
    <property type="molecule type" value="Genomic_DNA"/>
</dbReference>
<reference evidence="3" key="2">
    <citation type="journal article" date="2023" name="Commun. Biol.">
        <title>Intrasexual cuticular hydrocarbon dimorphism in a wasp sheds light on hydrocarbon biosynthesis genes in Hymenoptera.</title>
        <authorList>
            <person name="Moris V.C."/>
            <person name="Podsiadlowski L."/>
            <person name="Martin S."/>
            <person name="Oeyen J.P."/>
            <person name="Donath A."/>
            <person name="Petersen M."/>
            <person name="Wilbrandt J."/>
            <person name="Misof B."/>
            <person name="Liedtke D."/>
            <person name="Thamm M."/>
            <person name="Scheiner R."/>
            <person name="Schmitt T."/>
            <person name="Niehuis O."/>
        </authorList>
    </citation>
    <scope>NUCLEOTIDE SEQUENCE</scope>
    <source>
        <strain evidence="3">GBR_01_08_01A</strain>
    </source>
</reference>
<proteinExistence type="predicted"/>
<keyword evidence="2" id="KW-0732">Signal</keyword>
<keyword evidence="4" id="KW-1185">Reference proteome</keyword>
<gene>
    <name evidence="3" type="ORF">KPH14_009479</name>
</gene>
<feature type="chain" id="PRO_5042024595" evidence="2">
    <location>
        <begin position="23"/>
        <end position="186"/>
    </location>
</feature>
<evidence type="ECO:0000313" key="3">
    <source>
        <dbReference type="EMBL" id="KAK2583523.1"/>
    </source>
</evidence>
<feature type="region of interest" description="Disordered" evidence="1">
    <location>
        <begin position="79"/>
        <end position="186"/>
    </location>
</feature>
<feature type="compositionally biased region" description="Polar residues" evidence="1">
    <location>
        <begin position="136"/>
        <end position="153"/>
    </location>
</feature>
<feature type="compositionally biased region" description="Low complexity" evidence="1">
    <location>
        <begin position="79"/>
        <end position="102"/>
    </location>
</feature>
<feature type="compositionally biased region" description="Polar residues" evidence="1">
    <location>
        <begin position="167"/>
        <end position="178"/>
    </location>
</feature>
<comment type="caution">
    <text evidence="3">The sequence shown here is derived from an EMBL/GenBank/DDBJ whole genome shotgun (WGS) entry which is preliminary data.</text>
</comment>
<dbReference type="Proteomes" id="UP001258017">
    <property type="component" value="Unassembled WGS sequence"/>
</dbReference>
<evidence type="ECO:0000256" key="2">
    <source>
        <dbReference type="SAM" id="SignalP"/>
    </source>
</evidence>